<dbReference type="Gene3D" id="3.10.20.90">
    <property type="entry name" value="Phosphatidylinositol 3-kinase Catalytic Subunit, Chain A, domain 1"/>
    <property type="match status" value="1"/>
</dbReference>
<evidence type="ECO:0000256" key="2">
    <source>
        <dbReference type="SAM" id="MobiDB-lite"/>
    </source>
</evidence>
<dbReference type="SUPFAM" id="SSF46934">
    <property type="entry name" value="UBA-like"/>
    <property type="match status" value="1"/>
</dbReference>
<dbReference type="InterPro" id="IPR015940">
    <property type="entry name" value="UBA"/>
</dbReference>
<dbReference type="EMBL" id="JAGKQM010000001">
    <property type="protein sequence ID" value="KAH0940658.1"/>
    <property type="molecule type" value="Genomic_DNA"/>
</dbReference>
<dbReference type="InterPro" id="IPR006636">
    <property type="entry name" value="STI1_HS-bd"/>
</dbReference>
<dbReference type="Gene3D" id="3.30.160.60">
    <property type="entry name" value="Classic Zinc Finger"/>
    <property type="match status" value="1"/>
</dbReference>
<dbReference type="InterPro" id="IPR036397">
    <property type="entry name" value="RNaseH_sf"/>
</dbReference>
<dbReference type="SMART" id="SM00727">
    <property type="entry name" value="STI1"/>
    <property type="match status" value="4"/>
</dbReference>
<dbReference type="InterPro" id="IPR036236">
    <property type="entry name" value="Znf_C2H2_sf"/>
</dbReference>
<reference evidence="6 7" key="1">
    <citation type="submission" date="2021-05" db="EMBL/GenBank/DDBJ databases">
        <title>Genome Assembly of Synthetic Allotetraploid Brassica napus Reveals Homoeologous Exchanges between Subgenomes.</title>
        <authorList>
            <person name="Davis J.T."/>
        </authorList>
    </citation>
    <scope>NUCLEOTIDE SEQUENCE [LARGE SCALE GENOMIC DNA]</scope>
    <source>
        <strain evidence="7">cv. Da-Ae</strain>
        <tissue evidence="6">Seedling</tissue>
    </source>
</reference>
<feature type="domain" description="C2H2-type" evidence="5">
    <location>
        <begin position="548"/>
        <end position="575"/>
    </location>
</feature>
<dbReference type="PANTHER" id="PTHR10677:SF48">
    <property type="entry name" value="UBA DOMAIN-CONTAINING PROTEIN"/>
    <property type="match status" value="1"/>
</dbReference>
<dbReference type="SMART" id="SM00213">
    <property type="entry name" value="UBQ"/>
    <property type="match status" value="1"/>
</dbReference>
<keyword evidence="1" id="KW-0862">Zinc</keyword>
<dbReference type="Gene3D" id="3.30.420.10">
    <property type="entry name" value="Ribonuclease H-like superfamily/Ribonuclease H"/>
    <property type="match status" value="1"/>
</dbReference>
<evidence type="ECO:0000256" key="1">
    <source>
        <dbReference type="PROSITE-ProRule" id="PRU00042"/>
    </source>
</evidence>
<evidence type="ECO:0000313" key="6">
    <source>
        <dbReference type="EMBL" id="KAH0940658.1"/>
    </source>
</evidence>
<feature type="domain" description="C2H2-type" evidence="5">
    <location>
        <begin position="692"/>
        <end position="719"/>
    </location>
</feature>
<evidence type="ECO:0000259" key="5">
    <source>
        <dbReference type="PROSITE" id="PS50157"/>
    </source>
</evidence>
<dbReference type="SMART" id="SM00355">
    <property type="entry name" value="ZnF_C2H2"/>
    <property type="match status" value="3"/>
</dbReference>
<evidence type="ECO:0000259" key="3">
    <source>
        <dbReference type="PROSITE" id="PS50030"/>
    </source>
</evidence>
<organism evidence="6 7">
    <name type="scientific">Brassica napus</name>
    <name type="common">Rape</name>
    <dbReference type="NCBI Taxonomy" id="3708"/>
    <lineage>
        <taxon>Eukaryota</taxon>
        <taxon>Viridiplantae</taxon>
        <taxon>Streptophyta</taxon>
        <taxon>Embryophyta</taxon>
        <taxon>Tracheophyta</taxon>
        <taxon>Spermatophyta</taxon>
        <taxon>Magnoliopsida</taxon>
        <taxon>eudicotyledons</taxon>
        <taxon>Gunneridae</taxon>
        <taxon>Pentapetalae</taxon>
        <taxon>rosids</taxon>
        <taxon>malvids</taxon>
        <taxon>Brassicales</taxon>
        <taxon>Brassicaceae</taxon>
        <taxon>Brassiceae</taxon>
        <taxon>Brassica</taxon>
    </lineage>
</organism>
<dbReference type="Proteomes" id="UP000824890">
    <property type="component" value="Unassembled WGS sequence"/>
</dbReference>
<accession>A0ABQ8EIW6</accession>
<feature type="domain" description="UBA" evidence="3">
    <location>
        <begin position="462"/>
        <end position="506"/>
    </location>
</feature>
<keyword evidence="7" id="KW-1185">Reference proteome</keyword>
<dbReference type="PROSITE" id="PS00028">
    <property type="entry name" value="ZINC_FINGER_C2H2_1"/>
    <property type="match status" value="3"/>
</dbReference>
<dbReference type="Pfam" id="PF23195">
    <property type="entry name" value="UBQLN1"/>
    <property type="match status" value="2"/>
</dbReference>
<keyword evidence="1" id="KW-0863">Zinc-finger</keyword>
<sequence length="828" mass="90068">MVVDSNDPQTFVDGGGEVVPVNVRCSNGSKFIVRTSLESTVESFKALVAQNYDVPANHQRLIYKGRILKDDHTLLSYGLQADHALHMVRGSAPPASQTTTAPSVTRGVASNTGGESLFGFNPLGSGNAMPRGMFGAAGLPNLERAQQQLAQNPNMVRDMMNAPAIQNIMNNPELMRTLIMSNLQMRELVDCNPELGHILNDPSVLRQSLEAAGNPELMREMTRSTDRAMSNIEATPEGFNMLRRMYENVQEPLMNATTNNAGSNLFATTLLGNQGAASYNPMTTNGGTGTVNPVPNANPLPNPWGAAGGQTTTAGRTNSGGDTRAPGLGGLGMLGGDPTVGATPDASQMNQFLQNPAMSQMMQSLLSNPQYMNQIMSLNPQLQSLMDSSPQVREMMQNPEFLRMLSSPETMQQMMSLQQSLLSGNRSTTTGNNGGLDSLMSIFGSLGAGGGLSGANQSNVVPPEELYATQLQQLEEMGFFDRAENIRALRATNGNVNAAVERLLASMGHYPQSPRKKRTRTVASPSSPSPKKTKYTKKPDPNAPKITRPCTECGKTFWSWKALFGHMRCHPERQWRGINPPPNHRVPIRTSSSKHLNQRFSLMSEEDYEVASYLLMLSEAKPLSPSSSGERFECRGCKKVFGSHQALGGHRASHKNVKGCFAITNVTGDDPATVTSNQDHQQGKTFTFSEHHKCNICYRVYSNGQALRGHMRYHCWERERETVLVGALDLNVPVTRQDLSSSDTSGFSKRYRFESDSVSLIKCINSGSVVTELHSIVSDILNLVSDFQASVFVWIPCNKNMLADNLVKLALNCVGDDGVIGFAVNAPN</sequence>
<dbReference type="InterPro" id="IPR029071">
    <property type="entry name" value="Ubiquitin-like_domsf"/>
</dbReference>
<dbReference type="SUPFAM" id="SSF57667">
    <property type="entry name" value="beta-beta-alpha zinc fingers"/>
    <property type="match status" value="2"/>
</dbReference>
<dbReference type="PROSITE" id="PS50053">
    <property type="entry name" value="UBIQUITIN_2"/>
    <property type="match status" value="1"/>
</dbReference>
<dbReference type="InterPro" id="IPR009060">
    <property type="entry name" value="UBA-like_sf"/>
</dbReference>
<feature type="domain" description="C2H2-type" evidence="5">
    <location>
        <begin position="632"/>
        <end position="659"/>
    </location>
</feature>
<dbReference type="PROSITE" id="PS50157">
    <property type="entry name" value="ZINC_FINGER_C2H2_2"/>
    <property type="match status" value="3"/>
</dbReference>
<dbReference type="Gene3D" id="1.10.8.10">
    <property type="entry name" value="DNA helicase RuvA subunit, C-terminal domain"/>
    <property type="match status" value="1"/>
</dbReference>
<dbReference type="CDD" id="cd14399">
    <property type="entry name" value="UBA_PLICs"/>
    <property type="match status" value="1"/>
</dbReference>
<dbReference type="CDD" id="cd16106">
    <property type="entry name" value="Ubl_Dsk2p_like"/>
    <property type="match status" value="1"/>
</dbReference>
<dbReference type="InterPro" id="IPR000626">
    <property type="entry name" value="Ubiquitin-like_dom"/>
</dbReference>
<gene>
    <name evidence="6" type="ORF">HID58_000295</name>
</gene>
<keyword evidence="1" id="KW-0479">Metal-binding</keyword>
<feature type="domain" description="Ubiquitin-like" evidence="4">
    <location>
        <begin position="19"/>
        <end position="88"/>
    </location>
</feature>
<dbReference type="SMART" id="SM00165">
    <property type="entry name" value="UBA"/>
    <property type="match status" value="1"/>
</dbReference>
<dbReference type="SUPFAM" id="SSF54236">
    <property type="entry name" value="Ubiquitin-like"/>
    <property type="match status" value="1"/>
</dbReference>
<dbReference type="Pfam" id="PF00627">
    <property type="entry name" value="UBA"/>
    <property type="match status" value="1"/>
</dbReference>
<dbReference type="Gene3D" id="1.10.260.100">
    <property type="match status" value="1"/>
</dbReference>
<name>A0ABQ8EIW6_BRANA</name>
<comment type="caution">
    <text evidence="6">The sequence shown here is derived from an EMBL/GenBank/DDBJ whole genome shotgun (WGS) entry which is preliminary data.</text>
</comment>
<evidence type="ECO:0000259" key="4">
    <source>
        <dbReference type="PROSITE" id="PS50053"/>
    </source>
</evidence>
<dbReference type="PANTHER" id="PTHR10677">
    <property type="entry name" value="UBIQUILIN"/>
    <property type="match status" value="1"/>
</dbReference>
<evidence type="ECO:0000313" key="7">
    <source>
        <dbReference type="Proteomes" id="UP000824890"/>
    </source>
</evidence>
<feature type="region of interest" description="Disordered" evidence="2">
    <location>
        <begin position="507"/>
        <end position="546"/>
    </location>
</feature>
<dbReference type="InterPro" id="IPR015496">
    <property type="entry name" value="Ubiquilin"/>
</dbReference>
<dbReference type="Pfam" id="PF13912">
    <property type="entry name" value="zf-C2H2_6"/>
    <property type="match status" value="3"/>
</dbReference>
<dbReference type="PROSITE" id="PS50030">
    <property type="entry name" value="UBA"/>
    <property type="match status" value="1"/>
</dbReference>
<dbReference type="Pfam" id="PF00240">
    <property type="entry name" value="ubiquitin"/>
    <property type="match status" value="1"/>
</dbReference>
<dbReference type="InterPro" id="IPR013087">
    <property type="entry name" value="Znf_C2H2_type"/>
</dbReference>
<proteinExistence type="predicted"/>
<protein>
    <submittedName>
        <fullName evidence="6">Uncharacterized protein</fullName>
    </submittedName>
</protein>